<comment type="similarity">
    <text evidence="3">Belongs to the 'GDSL' lipolytic enzyme family.</text>
</comment>
<feature type="transmembrane region" description="Helical" evidence="11">
    <location>
        <begin position="904"/>
        <end position="925"/>
    </location>
</feature>
<dbReference type="InterPro" id="IPR036514">
    <property type="entry name" value="SGNH_hydro_sf"/>
</dbReference>
<keyword evidence="4" id="KW-0813">Transport</keyword>
<dbReference type="FunFam" id="1.20.1280.290:FF:000002">
    <property type="entry name" value="Bidirectional sugar transporter SWEET"/>
    <property type="match status" value="1"/>
</dbReference>
<dbReference type="Gene3D" id="3.40.50.1110">
    <property type="entry name" value="SGNH hydrolase"/>
    <property type="match status" value="1"/>
</dbReference>
<feature type="transmembrane region" description="Helical" evidence="11">
    <location>
        <begin position="781"/>
        <end position="804"/>
    </location>
</feature>
<evidence type="ECO:0000256" key="7">
    <source>
        <dbReference type="ARBA" id="ARBA00022737"/>
    </source>
</evidence>
<keyword evidence="12" id="KW-0732">Signal</keyword>
<dbReference type="InterPro" id="IPR004316">
    <property type="entry name" value="SWEET_rpt"/>
</dbReference>
<dbReference type="GO" id="GO:0016788">
    <property type="term" value="F:hydrolase activity, acting on ester bonds"/>
    <property type="evidence" value="ECO:0007669"/>
    <property type="project" value="InterPro"/>
</dbReference>
<comment type="similarity">
    <text evidence="2">Belongs to the SWEET sugar transporter family.</text>
</comment>
<dbReference type="InterPro" id="IPR047664">
    <property type="entry name" value="SWEET"/>
</dbReference>
<dbReference type="GO" id="GO:0012505">
    <property type="term" value="C:endomembrane system"/>
    <property type="evidence" value="ECO:0007669"/>
    <property type="project" value="UniProtKB-SubCell"/>
</dbReference>
<evidence type="ECO:0000256" key="1">
    <source>
        <dbReference type="ARBA" id="ARBA00004127"/>
    </source>
</evidence>
<evidence type="ECO:0000256" key="9">
    <source>
        <dbReference type="ARBA" id="ARBA00023136"/>
    </source>
</evidence>
<evidence type="ECO:0000256" key="10">
    <source>
        <dbReference type="SAM" id="MobiDB-lite"/>
    </source>
</evidence>
<evidence type="ECO:0000256" key="8">
    <source>
        <dbReference type="ARBA" id="ARBA00022989"/>
    </source>
</evidence>
<dbReference type="PANTHER" id="PTHR10791">
    <property type="entry name" value="RAG1-ACTIVATING PROTEIN 1"/>
    <property type="match status" value="1"/>
</dbReference>
<reference evidence="13" key="2">
    <citation type="submission" date="2023-06" db="EMBL/GenBank/DDBJ databases">
        <authorList>
            <person name="Swenson N.G."/>
            <person name="Wegrzyn J.L."/>
            <person name="Mcevoy S.L."/>
        </authorList>
    </citation>
    <scope>NUCLEOTIDE SEQUENCE</scope>
    <source>
        <strain evidence="13">NS2018</strain>
        <tissue evidence="13">Leaf</tissue>
    </source>
</reference>
<feature type="transmembrane region" description="Helical" evidence="11">
    <location>
        <begin position="816"/>
        <end position="837"/>
    </location>
</feature>
<keyword evidence="6 11" id="KW-0812">Transmembrane</keyword>
<feature type="region of interest" description="Disordered" evidence="10">
    <location>
        <begin position="641"/>
        <end position="665"/>
    </location>
</feature>
<keyword evidence="9 11" id="KW-0472">Membrane</keyword>
<dbReference type="GO" id="GO:0051119">
    <property type="term" value="F:sugar transmembrane transporter activity"/>
    <property type="evidence" value="ECO:0007669"/>
    <property type="project" value="InterPro"/>
</dbReference>
<dbReference type="EMBL" id="JAUESC010000381">
    <property type="protein sequence ID" value="KAK0590708.1"/>
    <property type="molecule type" value="Genomic_DNA"/>
</dbReference>
<feature type="signal peptide" evidence="12">
    <location>
        <begin position="1"/>
        <end position="20"/>
    </location>
</feature>
<keyword evidence="8 11" id="KW-1133">Transmembrane helix</keyword>
<accession>A0AA39SGM9</accession>
<evidence type="ECO:0000256" key="5">
    <source>
        <dbReference type="ARBA" id="ARBA00022597"/>
    </source>
</evidence>
<dbReference type="Gene3D" id="1.20.1280.290">
    <property type="match status" value="2"/>
</dbReference>
<gene>
    <name evidence="13" type="ORF">LWI29_030641</name>
</gene>
<keyword evidence="14" id="KW-1185">Reference proteome</keyword>
<evidence type="ECO:0000256" key="2">
    <source>
        <dbReference type="ARBA" id="ARBA00007809"/>
    </source>
</evidence>
<protein>
    <recommendedName>
        <fullName evidence="15">Bidirectional sugar transporter SWEET</fullName>
    </recommendedName>
</protein>
<evidence type="ECO:0000256" key="3">
    <source>
        <dbReference type="ARBA" id="ARBA00008668"/>
    </source>
</evidence>
<organism evidence="13 14">
    <name type="scientific">Acer saccharum</name>
    <name type="common">Sugar maple</name>
    <dbReference type="NCBI Taxonomy" id="4024"/>
    <lineage>
        <taxon>Eukaryota</taxon>
        <taxon>Viridiplantae</taxon>
        <taxon>Streptophyta</taxon>
        <taxon>Embryophyta</taxon>
        <taxon>Tracheophyta</taxon>
        <taxon>Spermatophyta</taxon>
        <taxon>Magnoliopsida</taxon>
        <taxon>eudicotyledons</taxon>
        <taxon>Gunneridae</taxon>
        <taxon>Pentapetalae</taxon>
        <taxon>rosids</taxon>
        <taxon>malvids</taxon>
        <taxon>Sapindales</taxon>
        <taxon>Sapindaceae</taxon>
        <taxon>Hippocastanoideae</taxon>
        <taxon>Acereae</taxon>
        <taxon>Acer</taxon>
    </lineage>
</organism>
<feature type="transmembrane region" description="Helical" evidence="11">
    <location>
        <begin position="843"/>
        <end position="864"/>
    </location>
</feature>
<evidence type="ECO:0000256" key="11">
    <source>
        <dbReference type="SAM" id="Phobius"/>
    </source>
</evidence>
<evidence type="ECO:0000256" key="12">
    <source>
        <dbReference type="SAM" id="SignalP"/>
    </source>
</evidence>
<evidence type="ECO:0008006" key="15">
    <source>
        <dbReference type="Google" id="ProtNLM"/>
    </source>
</evidence>
<reference evidence="13" key="1">
    <citation type="journal article" date="2022" name="Plant J.">
        <title>Strategies of tolerance reflected in two North American maple genomes.</title>
        <authorList>
            <person name="McEvoy S.L."/>
            <person name="Sezen U.U."/>
            <person name="Trouern-Trend A."/>
            <person name="McMahon S.M."/>
            <person name="Schaberg P.G."/>
            <person name="Yang J."/>
            <person name="Wegrzyn J.L."/>
            <person name="Swenson N.G."/>
        </authorList>
    </citation>
    <scope>NUCLEOTIDE SEQUENCE</scope>
    <source>
        <strain evidence="13">NS2018</strain>
    </source>
</reference>
<dbReference type="Pfam" id="PF00657">
    <property type="entry name" value="Lipase_GDSL"/>
    <property type="match status" value="1"/>
</dbReference>
<dbReference type="AlphaFoldDB" id="A0AA39SGM9"/>
<evidence type="ECO:0000256" key="4">
    <source>
        <dbReference type="ARBA" id="ARBA00022448"/>
    </source>
</evidence>
<keyword evidence="5" id="KW-0762">Sugar transport</keyword>
<feature type="transmembrane region" description="Helical" evidence="11">
    <location>
        <begin position="876"/>
        <end position="898"/>
    </location>
</feature>
<feature type="region of interest" description="Disordered" evidence="10">
    <location>
        <begin position="257"/>
        <end position="277"/>
    </location>
</feature>
<sequence length="1081" mass="119606">MDSVRPFCVLIMVLVLGSTGISMVVMCDASTERCEFPALYNFGNSNSDTGGISAAMTEVPPPNGETFFGHPSGRFSDGRLIIDFIGKTPPFKSGLPRPRDFSRALYTFDIGQNDLSYGFKHSNEEQVRATIPDILNQFSQAVQSSVSIYFTKLKIIWEELSNYRPNCSCGKCTCGGVKNLNDDHQMEYIMSFLMGLDDSFSQVHSQLFLMDLMPPINRVFSLIVQEEQQRRTNLSSDSSNSIGTMAFAVKIDVAKSGGSSSQNSQNSNSGASKNQKRDRPYCTHCRILGHTVDRCYKIHGYPPGYKFRSNNNSNAAAHQVSTFDDRSYQSNSFGGFVQNLNSNQYQQLMSMLSTHLSSSAKVTNAPDSSQTNCLADQVTDPFPDLVLPHSSLQAHFILDLASSHVHDPSVTSSAPTYILIDRPDSNSSDGVSSGVASTSAANILVDDIPSGGVLRKSTRRIHQPNYLKDYHCNLLVDSSTQASIFASYPIPNYISYHGLSYSHKQFVLSVSSQVEPQYYHQAVKFPEWRYIGQPGFQFLTAAFLINRTSSPLLRHNTPFHLLYKTAPDYTLFRVFGCLAFVSTLAAHQTKFQPHARVCVFLGYPPGVKDQVTDPFPDLVLPHSSLQAHFILDLTSSHVHDPSVTSGAPADIPIDRPDSNSSDGVSFSVASTSATNNLVDDIPSGGVLRKSTRRIHQPNYLKDYHCNLLVDSSTQASTSASYPISNYISYRGLSDSHKQFVLSVSSQNKSVEEFQPYAYLAAALNCMFWVLYGLPVVHPDSILVVTINSVGLVLELIYVTIFFIYSHQNRTRMMIVLWLLGELVFVGAIAGVTFGVFHTYTKRSLFVGVICDIFNIIMYASPLAIVHKVVTTKSVEYMPFFLSLAGFANGSIWTAYALIKLDLYILVSNGLGALFGLIQLIIYFIYYKSTPKKSDDVVKPSEVQLSGAARVCSSPISLISLHHVINSLSACRKDHCCHREESSTSESRPRQPPHHLNLVNFLTVSISPRASIDTDIADMILYTNPDSICVELLMELPKKTPKKPAGSYFLFSKEARGFVGGEARHQQLHHYCSDVCEMEGTE</sequence>
<feature type="transmembrane region" description="Helical" evidence="11">
    <location>
        <begin position="756"/>
        <end position="775"/>
    </location>
</feature>
<evidence type="ECO:0000256" key="6">
    <source>
        <dbReference type="ARBA" id="ARBA00022692"/>
    </source>
</evidence>
<dbReference type="GO" id="GO:0051260">
    <property type="term" value="P:protein homooligomerization"/>
    <property type="evidence" value="ECO:0007669"/>
    <property type="project" value="UniProtKB-ARBA"/>
</dbReference>
<name>A0AA39SGM9_ACESA</name>
<feature type="compositionally biased region" description="Low complexity" evidence="10">
    <location>
        <begin position="257"/>
        <end position="273"/>
    </location>
</feature>
<comment type="subcellular location">
    <subcellularLocation>
        <location evidence="1">Endomembrane system</location>
        <topology evidence="1">Multi-pass membrane protein</topology>
    </subcellularLocation>
</comment>
<dbReference type="InterPro" id="IPR001087">
    <property type="entry name" value="GDSL"/>
</dbReference>
<dbReference type="Proteomes" id="UP001168877">
    <property type="component" value="Unassembled WGS sequence"/>
</dbReference>
<feature type="chain" id="PRO_5041284461" description="Bidirectional sugar transporter SWEET" evidence="12">
    <location>
        <begin position="21"/>
        <end position="1081"/>
    </location>
</feature>
<dbReference type="GO" id="GO:0016020">
    <property type="term" value="C:membrane"/>
    <property type="evidence" value="ECO:0007669"/>
    <property type="project" value="InterPro"/>
</dbReference>
<evidence type="ECO:0000313" key="14">
    <source>
        <dbReference type="Proteomes" id="UP001168877"/>
    </source>
</evidence>
<dbReference type="Pfam" id="PF03083">
    <property type="entry name" value="MtN3_slv"/>
    <property type="match status" value="2"/>
</dbReference>
<keyword evidence="7" id="KW-0677">Repeat</keyword>
<proteinExistence type="inferred from homology"/>
<comment type="caution">
    <text evidence="13">The sequence shown here is derived from an EMBL/GenBank/DDBJ whole genome shotgun (WGS) entry which is preliminary data.</text>
</comment>
<dbReference type="PANTHER" id="PTHR10791:SF236">
    <property type="entry name" value="BIDIRECTIONAL SUGAR TRANSPORTER SWEET8"/>
    <property type="match status" value="1"/>
</dbReference>
<evidence type="ECO:0000313" key="13">
    <source>
        <dbReference type="EMBL" id="KAK0590708.1"/>
    </source>
</evidence>